<dbReference type="AlphaFoldDB" id="A0A1E7F4C9"/>
<dbReference type="InParanoid" id="A0A1E7F4C9"/>
<proteinExistence type="predicted"/>
<evidence type="ECO:0008006" key="3">
    <source>
        <dbReference type="Google" id="ProtNLM"/>
    </source>
</evidence>
<sequence length="251" mass="27644">MSTPSSSFLFDELTAVASALIAGAKYGVKIRLPHAVVMTCLFRKDLSSKEKIRSIMKLVFEHSSNLAAFASIYKIVLATLKFSSRYIHSMDDRGKLMGKLLMTLIVDGPLSLTRTSSGEAAAVVGTEYNSSLSAAATTTTTIKAGQPERPYHSLLAGAAGGYFVWGKYSSVNHQIILYLTSRITIGLVKRGWEHIYHKPSSSPTSIFQHPKTYPMVAATVWGIVMLLFEESPHVLHRSLKTSMDEIYRRPV</sequence>
<organism evidence="1 2">
    <name type="scientific">Fragilariopsis cylindrus CCMP1102</name>
    <dbReference type="NCBI Taxonomy" id="635003"/>
    <lineage>
        <taxon>Eukaryota</taxon>
        <taxon>Sar</taxon>
        <taxon>Stramenopiles</taxon>
        <taxon>Ochrophyta</taxon>
        <taxon>Bacillariophyta</taxon>
        <taxon>Bacillariophyceae</taxon>
        <taxon>Bacillariophycidae</taxon>
        <taxon>Bacillariales</taxon>
        <taxon>Bacillariaceae</taxon>
        <taxon>Fragilariopsis</taxon>
    </lineage>
</organism>
<dbReference type="PANTHER" id="PTHR15460">
    <property type="entry name" value="PEROXISOMAL MEMBRANE PROTEIN 4"/>
    <property type="match status" value="1"/>
</dbReference>
<gene>
    <name evidence="1" type="ORF">FRACYDRAFT_243549</name>
</gene>
<evidence type="ECO:0000313" key="1">
    <source>
        <dbReference type="EMBL" id="OEU13032.1"/>
    </source>
</evidence>
<dbReference type="OrthoDB" id="39659at2759"/>
<accession>A0A1E7F4C9</accession>
<dbReference type="PANTHER" id="PTHR15460:SF3">
    <property type="entry name" value="PEROXISOMAL MEMBRANE PROTEIN 4"/>
    <property type="match status" value="1"/>
</dbReference>
<dbReference type="GO" id="GO:0005778">
    <property type="term" value="C:peroxisomal membrane"/>
    <property type="evidence" value="ECO:0007669"/>
    <property type="project" value="TreeGrafter"/>
</dbReference>
<reference evidence="1 2" key="1">
    <citation type="submission" date="2016-09" db="EMBL/GenBank/DDBJ databases">
        <title>Extensive genetic diversity and differential bi-allelic expression allows diatom success in the polar Southern Ocean.</title>
        <authorList>
            <consortium name="DOE Joint Genome Institute"/>
            <person name="Mock T."/>
            <person name="Otillar R.P."/>
            <person name="Strauss J."/>
            <person name="Dupont C."/>
            <person name="Frickenhaus S."/>
            <person name="Maumus F."/>
            <person name="Mcmullan M."/>
            <person name="Sanges R."/>
            <person name="Schmutz J."/>
            <person name="Toseland A."/>
            <person name="Valas R."/>
            <person name="Veluchamy A."/>
            <person name="Ward B.J."/>
            <person name="Allen A."/>
            <person name="Barry K."/>
            <person name="Falciatore A."/>
            <person name="Ferrante M."/>
            <person name="Fortunato A.E."/>
            <person name="Gloeckner G."/>
            <person name="Gruber A."/>
            <person name="Hipkin R."/>
            <person name="Janech M."/>
            <person name="Kroth P."/>
            <person name="Leese F."/>
            <person name="Lindquist E."/>
            <person name="Lyon B.R."/>
            <person name="Martin J."/>
            <person name="Mayer C."/>
            <person name="Parker M."/>
            <person name="Quesneville H."/>
            <person name="Raymond J."/>
            <person name="Uhlig C."/>
            <person name="Valentin K.U."/>
            <person name="Worden A.Z."/>
            <person name="Armbrust E.V."/>
            <person name="Bowler C."/>
            <person name="Green B."/>
            <person name="Moulton V."/>
            <person name="Van Oosterhout C."/>
            <person name="Grigoriev I."/>
        </authorList>
    </citation>
    <scope>NUCLEOTIDE SEQUENCE [LARGE SCALE GENOMIC DNA]</scope>
    <source>
        <strain evidence="1 2">CCMP1102</strain>
    </source>
</reference>
<dbReference type="InterPro" id="IPR019531">
    <property type="entry name" value="Pmp4"/>
</dbReference>
<dbReference type="Proteomes" id="UP000095751">
    <property type="component" value="Unassembled WGS sequence"/>
</dbReference>
<name>A0A1E7F4C9_9STRA</name>
<protein>
    <recommendedName>
        <fullName evidence="3">Peroxisomal membrane protein 4</fullName>
    </recommendedName>
</protein>
<dbReference type="EMBL" id="KV784363">
    <property type="protein sequence ID" value="OEU13032.1"/>
    <property type="molecule type" value="Genomic_DNA"/>
</dbReference>
<keyword evidence="2" id="KW-1185">Reference proteome</keyword>
<dbReference type="KEGG" id="fcy:FRACYDRAFT_243549"/>
<evidence type="ECO:0000313" key="2">
    <source>
        <dbReference type="Proteomes" id="UP000095751"/>
    </source>
</evidence>